<dbReference type="EMBL" id="CAJGYM010000219">
    <property type="protein sequence ID" value="CAD6199959.1"/>
    <property type="molecule type" value="Genomic_DNA"/>
</dbReference>
<keyword evidence="2" id="KW-1185">Reference proteome</keyword>
<reference evidence="1" key="1">
    <citation type="submission" date="2020-10" db="EMBL/GenBank/DDBJ databases">
        <authorList>
            <person name="Kikuchi T."/>
        </authorList>
    </citation>
    <scope>NUCLEOTIDE SEQUENCE</scope>
    <source>
        <strain evidence="1">NKZ352</strain>
    </source>
</reference>
<evidence type="ECO:0000313" key="1">
    <source>
        <dbReference type="EMBL" id="CAD6199959.1"/>
    </source>
</evidence>
<organism evidence="1 2">
    <name type="scientific">Caenorhabditis auriculariae</name>
    <dbReference type="NCBI Taxonomy" id="2777116"/>
    <lineage>
        <taxon>Eukaryota</taxon>
        <taxon>Metazoa</taxon>
        <taxon>Ecdysozoa</taxon>
        <taxon>Nematoda</taxon>
        <taxon>Chromadorea</taxon>
        <taxon>Rhabditida</taxon>
        <taxon>Rhabditina</taxon>
        <taxon>Rhabditomorpha</taxon>
        <taxon>Rhabditoidea</taxon>
        <taxon>Rhabditidae</taxon>
        <taxon>Peloderinae</taxon>
        <taxon>Caenorhabditis</taxon>
    </lineage>
</organism>
<comment type="caution">
    <text evidence="1">The sequence shown here is derived from an EMBL/GenBank/DDBJ whole genome shotgun (WGS) entry which is preliminary data.</text>
</comment>
<evidence type="ECO:0000313" key="2">
    <source>
        <dbReference type="Proteomes" id="UP000835052"/>
    </source>
</evidence>
<dbReference type="OrthoDB" id="10058982at2759"/>
<proteinExistence type="predicted"/>
<name>A0A8S1HVQ9_9PELO</name>
<accession>A0A8S1HVQ9</accession>
<dbReference type="AlphaFoldDB" id="A0A8S1HVQ9"/>
<protein>
    <submittedName>
        <fullName evidence="1">Uncharacterized protein</fullName>
    </submittedName>
</protein>
<sequence length="82" mass="9083">MTCFQRDVVVSECCPSSLEYTFAQDANSLKTCNLIFLDGKEKQKAYGKPNSQAVSDPSTTGSQRCLTCQIGRDGVFFNVMWS</sequence>
<gene>
    <name evidence="1" type="ORF">CAUJ_LOCUS15858</name>
</gene>
<dbReference type="Proteomes" id="UP000835052">
    <property type="component" value="Unassembled WGS sequence"/>
</dbReference>